<dbReference type="InterPro" id="IPR000639">
    <property type="entry name" value="Epox_hydrolase-like"/>
</dbReference>
<reference evidence="2 3" key="1">
    <citation type="submission" date="2023-08" db="EMBL/GenBank/DDBJ databases">
        <title>Nocardioides seae sp. nov., a bacterium isolated from a soil.</title>
        <authorList>
            <person name="Wang X."/>
        </authorList>
    </citation>
    <scope>NUCLEOTIDE SEQUENCE [LARGE SCALE GENOMIC DNA]</scope>
    <source>
        <strain evidence="2 3">YZH12</strain>
    </source>
</reference>
<name>A0ABU3PRE8_9ACTN</name>
<comment type="caution">
    <text evidence="2">The sequence shown here is derived from an EMBL/GenBank/DDBJ whole genome shotgun (WGS) entry which is preliminary data.</text>
</comment>
<dbReference type="PRINTS" id="PR00412">
    <property type="entry name" value="EPOXHYDRLASE"/>
</dbReference>
<evidence type="ECO:0000259" key="1">
    <source>
        <dbReference type="Pfam" id="PF00561"/>
    </source>
</evidence>
<dbReference type="Pfam" id="PF00561">
    <property type="entry name" value="Abhydrolase_1"/>
    <property type="match status" value="1"/>
</dbReference>
<proteinExistence type="predicted"/>
<dbReference type="InterPro" id="IPR000073">
    <property type="entry name" value="AB_hydrolase_1"/>
</dbReference>
<dbReference type="Proteomes" id="UP001268542">
    <property type="component" value="Unassembled WGS sequence"/>
</dbReference>
<dbReference type="InterPro" id="IPR029058">
    <property type="entry name" value="AB_hydrolase_fold"/>
</dbReference>
<feature type="domain" description="AB hydrolase-1" evidence="1">
    <location>
        <begin position="49"/>
        <end position="297"/>
    </location>
</feature>
<dbReference type="Gene3D" id="3.40.50.1820">
    <property type="entry name" value="alpha/beta hydrolase"/>
    <property type="match status" value="1"/>
</dbReference>
<protein>
    <submittedName>
        <fullName evidence="2">Alpha/beta hydrolase</fullName>
    </submittedName>
</protein>
<dbReference type="SUPFAM" id="SSF53474">
    <property type="entry name" value="alpha/beta-Hydrolases"/>
    <property type="match status" value="1"/>
</dbReference>
<dbReference type="RefSeq" id="WP_315730830.1">
    <property type="nucleotide sequence ID" value="NZ_JAVYII010000001.1"/>
</dbReference>
<dbReference type="PANTHER" id="PTHR43798">
    <property type="entry name" value="MONOACYLGLYCEROL LIPASE"/>
    <property type="match status" value="1"/>
</dbReference>
<evidence type="ECO:0000313" key="2">
    <source>
        <dbReference type="EMBL" id="MDT9591797.1"/>
    </source>
</evidence>
<evidence type="ECO:0000313" key="3">
    <source>
        <dbReference type="Proteomes" id="UP001268542"/>
    </source>
</evidence>
<dbReference type="GO" id="GO:0016787">
    <property type="term" value="F:hydrolase activity"/>
    <property type="evidence" value="ECO:0007669"/>
    <property type="project" value="UniProtKB-KW"/>
</dbReference>
<dbReference type="PANTHER" id="PTHR43798:SF33">
    <property type="entry name" value="HYDROLASE, PUTATIVE (AFU_ORTHOLOGUE AFUA_2G14860)-RELATED"/>
    <property type="match status" value="1"/>
</dbReference>
<keyword evidence="3" id="KW-1185">Reference proteome</keyword>
<accession>A0ABU3PRE8</accession>
<organism evidence="2 3">
    <name type="scientific">Nocardioides imazamoxiresistens</name>
    <dbReference type="NCBI Taxonomy" id="3231893"/>
    <lineage>
        <taxon>Bacteria</taxon>
        <taxon>Bacillati</taxon>
        <taxon>Actinomycetota</taxon>
        <taxon>Actinomycetes</taxon>
        <taxon>Propionibacteriales</taxon>
        <taxon>Nocardioidaceae</taxon>
        <taxon>Nocardioides</taxon>
    </lineage>
</organism>
<gene>
    <name evidence="2" type="ORF">RDV89_01865</name>
</gene>
<sequence length="320" mass="34380">MPPTLRAVDGDSARQPTSPVRLTFRDVVSADGTRLRAWTNDPDRALSGPTVLLCNGLGTNPYTWPALLAPDCDVRVVSWQHRGVGGSERPTDRRHVGITSLVEDAVAVMDDAGLDRAPTMGWSMGVNTQFELAHRHPERVSGLFAVAGVPGATFSTMLEPTRLPAPVREQVAVNVTRVARLLGPALSAVAPALPITPTTVRLLARTRFMFDQADDEASAVAVRDFLTTPFDWYFHLALHAARHQRVSLSAIEVPATFVAGSHDILAGARAMESAAARMKDATFVELHGSHFVAMEKPAVVHGLLRELLARVAVAEVAAEG</sequence>
<dbReference type="InterPro" id="IPR050266">
    <property type="entry name" value="AB_hydrolase_sf"/>
</dbReference>
<keyword evidence="2" id="KW-0378">Hydrolase</keyword>
<dbReference type="EMBL" id="JAVYII010000001">
    <property type="protein sequence ID" value="MDT9591797.1"/>
    <property type="molecule type" value="Genomic_DNA"/>
</dbReference>